<organism evidence="2 3">
    <name type="scientific">Tritrichomonas foetus</name>
    <dbReference type="NCBI Taxonomy" id="1144522"/>
    <lineage>
        <taxon>Eukaryota</taxon>
        <taxon>Metamonada</taxon>
        <taxon>Parabasalia</taxon>
        <taxon>Tritrichomonadida</taxon>
        <taxon>Tritrichomonadidae</taxon>
        <taxon>Tritrichomonas</taxon>
    </lineage>
</organism>
<proteinExistence type="predicted"/>
<dbReference type="EMBL" id="MLAK01000671">
    <property type="protein sequence ID" value="OHT08282.1"/>
    <property type="molecule type" value="Genomic_DNA"/>
</dbReference>
<dbReference type="VEuPathDB" id="TrichDB:TRFO_04885"/>
<dbReference type="Proteomes" id="UP000179807">
    <property type="component" value="Unassembled WGS sequence"/>
</dbReference>
<feature type="compositionally biased region" description="Polar residues" evidence="1">
    <location>
        <begin position="472"/>
        <end position="489"/>
    </location>
</feature>
<feature type="region of interest" description="Disordered" evidence="1">
    <location>
        <begin position="472"/>
        <end position="508"/>
    </location>
</feature>
<accession>A0A1J4KBD7</accession>
<name>A0A1J4KBD7_9EUKA</name>
<dbReference type="InterPro" id="IPR032675">
    <property type="entry name" value="LRR_dom_sf"/>
</dbReference>
<reference evidence="2" key="1">
    <citation type="submission" date="2016-10" db="EMBL/GenBank/DDBJ databases">
        <authorList>
            <person name="Benchimol M."/>
            <person name="Almeida L.G."/>
            <person name="Vasconcelos A.T."/>
            <person name="Perreira-Neves A."/>
            <person name="Rosa I.A."/>
            <person name="Tasca T."/>
            <person name="Bogo M.R."/>
            <person name="de Souza W."/>
        </authorList>
    </citation>
    <scope>NUCLEOTIDE SEQUENCE [LARGE SCALE GENOMIC DNA]</scope>
    <source>
        <strain evidence="2">K</strain>
    </source>
</reference>
<evidence type="ECO:0000313" key="2">
    <source>
        <dbReference type="EMBL" id="OHT08282.1"/>
    </source>
</evidence>
<evidence type="ECO:0000313" key="3">
    <source>
        <dbReference type="Proteomes" id="UP000179807"/>
    </source>
</evidence>
<dbReference type="InterPro" id="IPR001611">
    <property type="entry name" value="Leu-rich_rpt"/>
</dbReference>
<dbReference type="GeneID" id="94826859"/>
<evidence type="ECO:0000256" key="1">
    <source>
        <dbReference type="SAM" id="MobiDB-lite"/>
    </source>
</evidence>
<protein>
    <recommendedName>
        <fullName evidence="4">Leucine Rich Repeat family protein</fullName>
    </recommendedName>
</protein>
<sequence length="639" mass="74366">MNQKRVEYIDKDIKELVLSDVPNDTEYLDVSFNKISSIKPDFFYFKVHLFSINLSYNQLETLDFLKCFRCIGYLDISNNLLEIDDLFDIRKSVIINLKLNNNNFDEIASKDKFLIPTIMEHAWIINGQFITDNERKLYSKYKETLEFGKSILAGRRHKILQAIHTSSAQAGKNYMYDHEIEQGYGVKFTPPLGTTALKIDVFPQIHKIQYLLTSFQFDLPKGEFNDYFGVALGILAHVWIGEQINLLSRYLSRAYYFKIQEDVLKMEHWKLILVLYMISLRITSYRKTEAKIWKTLNVDHFLNTGKIPLIGSTPRLVLSAFIARAIVETDEEPTESSSDDLRTYFKYRKICGFTQLDSSMDSVYTEMIAPLYHQSRITPVKNDKIEFTHPISGDWVKSIIKYVKNGRIFIRISDVIVQIPISSVFWDSRGLWREAIKKDSKYIANFLQKKQKDTFVTATDLYEADETAITQSFAPQPPSSARNGPSNRRSSARRFHKPEAPRRSINFQDSSQNIYVRETEYKSPFVQPIQYDESKLMPGWRTFRGIVDPPYPKSQRSNRIYGGLCPGQSVKDVINVVNGNEYSKGKRVKRYNVKLYNAISEKSKFVWITDDEISKSDAKRLDQIYQKRASRKVYNPSEM</sequence>
<dbReference type="SUPFAM" id="SSF52058">
    <property type="entry name" value="L domain-like"/>
    <property type="match status" value="1"/>
</dbReference>
<evidence type="ECO:0008006" key="4">
    <source>
        <dbReference type="Google" id="ProtNLM"/>
    </source>
</evidence>
<comment type="caution">
    <text evidence="2">The sequence shown here is derived from an EMBL/GenBank/DDBJ whole genome shotgun (WGS) entry which is preliminary data.</text>
</comment>
<keyword evidence="3" id="KW-1185">Reference proteome</keyword>
<dbReference type="Gene3D" id="3.80.10.10">
    <property type="entry name" value="Ribonuclease Inhibitor"/>
    <property type="match status" value="1"/>
</dbReference>
<dbReference type="AlphaFoldDB" id="A0A1J4KBD7"/>
<dbReference type="OrthoDB" id="5954088at2759"/>
<gene>
    <name evidence="2" type="ORF">TRFO_04885</name>
</gene>
<dbReference type="Pfam" id="PF13855">
    <property type="entry name" value="LRR_8"/>
    <property type="match status" value="1"/>
</dbReference>
<dbReference type="RefSeq" id="XP_068361418.1">
    <property type="nucleotide sequence ID" value="XM_068492155.1"/>
</dbReference>